<keyword evidence="12" id="KW-1185">Reference proteome</keyword>
<feature type="compositionally biased region" description="Low complexity" evidence="8">
    <location>
        <begin position="1"/>
        <end position="14"/>
    </location>
</feature>
<sequence>MEQPAAPAAEESSPGGTQPKQGFGVGEHPQRQPGAFAPDTDPSRLVAPARPVPALVPTADRLPLFVWVIAALFVAVELAFAGRYGFQQDELYFLVAGHHLALGYVDQPPLIPLLTRIPAAIAVDPTMIRVLPALTGGAVAVVAARQAALLGAGRTGRVLAALAVACTPVLLGASHLANTTSPALLAWSVVVLCASTAVLRDRPRWWLGAGVAAGLGLQTNNLVALLMVALALGLLLSGRAGLLRTRWPWLAAAVAAAIWAPNLLWQATHGWPQLVMASALRRENDSAIDYLAGLPTQLVYAGLLAIPVAIAGVVRLWRMPELRFLAITATVVYVYVLAWIPGKAYYASGVLPVVLAAGAVSTERWIARARRPGTRRAVAYGAIVLSMLVILPSLMPLWPVRDLSRHSSAEQQTANVSDTAGWPQLVRAVVAQNAALTRAGRPPTAVFTGYYGEAAALDVLGTADQLPPVLSGHNAFGTWGPGSASDATVLSVDAADRLRPYFARCRHLSTYDAPYGIHNDYTDLDLSVCTGPVAGWAALWPHLTHDE</sequence>
<feature type="transmembrane region" description="Helical" evidence="9">
    <location>
        <begin position="158"/>
        <end position="176"/>
    </location>
</feature>
<evidence type="ECO:0000256" key="3">
    <source>
        <dbReference type="ARBA" id="ARBA00022676"/>
    </source>
</evidence>
<keyword evidence="7 9" id="KW-0472">Membrane</keyword>
<dbReference type="PANTHER" id="PTHR33908">
    <property type="entry name" value="MANNOSYLTRANSFERASE YKCB-RELATED"/>
    <property type="match status" value="1"/>
</dbReference>
<dbReference type="PANTHER" id="PTHR33908:SF11">
    <property type="entry name" value="MEMBRANE PROTEIN"/>
    <property type="match status" value="1"/>
</dbReference>
<organism evidence="11 12">
    <name type="scientific">Rugosimonospora acidiphila</name>
    <dbReference type="NCBI Taxonomy" id="556531"/>
    <lineage>
        <taxon>Bacteria</taxon>
        <taxon>Bacillati</taxon>
        <taxon>Actinomycetota</taxon>
        <taxon>Actinomycetes</taxon>
        <taxon>Micromonosporales</taxon>
        <taxon>Micromonosporaceae</taxon>
        <taxon>Rugosimonospora</taxon>
    </lineage>
</organism>
<accession>A0ABP9RUS2</accession>
<evidence type="ECO:0000256" key="8">
    <source>
        <dbReference type="SAM" id="MobiDB-lite"/>
    </source>
</evidence>
<evidence type="ECO:0000313" key="11">
    <source>
        <dbReference type="EMBL" id="GAA5187374.1"/>
    </source>
</evidence>
<evidence type="ECO:0000256" key="7">
    <source>
        <dbReference type="ARBA" id="ARBA00023136"/>
    </source>
</evidence>
<gene>
    <name evidence="11" type="ORF">GCM10023322_35600</name>
</gene>
<protein>
    <submittedName>
        <fullName evidence="11">Glycosyltransferase family 39 protein</fullName>
    </submittedName>
</protein>
<comment type="caution">
    <text evidence="11">The sequence shown here is derived from an EMBL/GenBank/DDBJ whole genome shotgun (WGS) entry which is preliminary data.</text>
</comment>
<dbReference type="Proteomes" id="UP001501570">
    <property type="component" value="Unassembled WGS sequence"/>
</dbReference>
<keyword evidence="5 9" id="KW-0812">Transmembrane</keyword>
<proteinExistence type="predicted"/>
<feature type="transmembrane region" description="Helical" evidence="9">
    <location>
        <begin position="205"/>
        <end position="235"/>
    </location>
</feature>
<feature type="transmembrane region" description="Helical" evidence="9">
    <location>
        <begin position="64"/>
        <end position="86"/>
    </location>
</feature>
<evidence type="ECO:0000256" key="1">
    <source>
        <dbReference type="ARBA" id="ARBA00004651"/>
    </source>
</evidence>
<reference evidence="12" key="1">
    <citation type="journal article" date="2019" name="Int. J. Syst. Evol. Microbiol.">
        <title>The Global Catalogue of Microorganisms (GCM) 10K type strain sequencing project: providing services to taxonomists for standard genome sequencing and annotation.</title>
        <authorList>
            <consortium name="The Broad Institute Genomics Platform"/>
            <consortium name="The Broad Institute Genome Sequencing Center for Infectious Disease"/>
            <person name="Wu L."/>
            <person name="Ma J."/>
        </authorList>
    </citation>
    <scope>NUCLEOTIDE SEQUENCE [LARGE SCALE GENOMIC DNA]</scope>
    <source>
        <strain evidence="12">JCM 18304</strain>
    </source>
</reference>
<keyword evidence="4" id="KW-0808">Transferase</keyword>
<dbReference type="InterPro" id="IPR038731">
    <property type="entry name" value="RgtA/B/C-like"/>
</dbReference>
<feature type="domain" description="Glycosyltransferase RgtA/B/C/D-like" evidence="10">
    <location>
        <begin position="106"/>
        <end position="265"/>
    </location>
</feature>
<evidence type="ECO:0000256" key="9">
    <source>
        <dbReference type="SAM" id="Phobius"/>
    </source>
</evidence>
<feature type="transmembrane region" description="Helical" evidence="9">
    <location>
        <begin position="183"/>
        <end position="199"/>
    </location>
</feature>
<dbReference type="Pfam" id="PF13231">
    <property type="entry name" value="PMT_2"/>
    <property type="match status" value="1"/>
</dbReference>
<dbReference type="EMBL" id="BAABJQ010000009">
    <property type="protein sequence ID" value="GAA5187374.1"/>
    <property type="molecule type" value="Genomic_DNA"/>
</dbReference>
<evidence type="ECO:0000256" key="5">
    <source>
        <dbReference type="ARBA" id="ARBA00022692"/>
    </source>
</evidence>
<evidence type="ECO:0000256" key="2">
    <source>
        <dbReference type="ARBA" id="ARBA00022475"/>
    </source>
</evidence>
<evidence type="ECO:0000259" key="10">
    <source>
        <dbReference type="Pfam" id="PF13231"/>
    </source>
</evidence>
<evidence type="ECO:0000256" key="4">
    <source>
        <dbReference type="ARBA" id="ARBA00022679"/>
    </source>
</evidence>
<feature type="transmembrane region" description="Helical" evidence="9">
    <location>
        <begin position="346"/>
        <end position="366"/>
    </location>
</feature>
<keyword evidence="2" id="KW-1003">Cell membrane</keyword>
<feature type="transmembrane region" description="Helical" evidence="9">
    <location>
        <begin position="378"/>
        <end position="398"/>
    </location>
</feature>
<keyword evidence="3" id="KW-0328">Glycosyltransferase</keyword>
<feature type="transmembrane region" description="Helical" evidence="9">
    <location>
        <begin position="247"/>
        <end position="265"/>
    </location>
</feature>
<evidence type="ECO:0000256" key="6">
    <source>
        <dbReference type="ARBA" id="ARBA00022989"/>
    </source>
</evidence>
<feature type="transmembrane region" description="Helical" evidence="9">
    <location>
        <begin position="324"/>
        <end position="340"/>
    </location>
</feature>
<keyword evidence="6 9" id="KW-1133">Transmembrane helix</keyword>
<feature type="region of interest" description="Disordered" evidence="8">
    <location>
        <begin position="1"/>
        <end position="43"/>
    </location>
</feature>
<comment type="subcellular location">
    <subcellularLocation>
        <location evidence="1">Cell membrane</location>
        <topology evidence="1">Multi-pass membrane protein</topology>
    </subcellularLocation>
</comment>
<dbReference type="InterPro" id="IPR050297">
    <property type="entry name" value="LipidA_mod_glycosyltrf_83"/>
</dbReference>
<name>A0ABP9RUS2_9ACTN</name>
<feature type="transmembrane region" description="Helical" evidence="9">
    <location>
        <begin position="130"/>
        <end position="152"/>
    </location>
</feature>
<dbReference type="RefSeq" id="WP_345630907.1">
    <property type="nucleotide sequence ID" value="NZ_BAABJQ010000009.1"/>
</dbReference>
<feature type="transmembrane region" description="Helical" evidence="9">
    <location>
        <begin position="298"/>
        <end position="317"/>
    </location>
</feature>
<evidence type="ECO:0000313" key="12">
    <source>
        <dbReference type="Proteomes" id="UP001501570"/>
    </source>
</evidence>